<dbReference type="GO" id="GO:0016987">
    <property type="term" value="F:sigma factor activity"/>
    <property type="evidence" value="ECO:0007669"/>
    <property type="project" value="UniProtKB-KW"/>
</dbReference>
<evidence type="ECO:0000256" key="3">
    <source>
        <dbReference type="ARBA" id="ARBA00023125"/>
    </source>
</evidence>
<dbReference type="Proteomes" id="UP000309133">
    <property type="component" value="Unassembled WGS sequence"/>
</dbReference>
<keyword evidence="8" id="KW-1185">Reference proteome</keyword>
<dbReference type="RefSeq" id="WP_136427992.1">
    <property type="nucleotide sequence ID" value="NZ_SSSM01000005.1"/>
</dbReference>
<dbReference type="Pfam" id="PF04545">
    <property type="entry name" value="Sigma70_r4"/>
    <property type="match status" value="1"/>
</dbReference>
<dbReference type="AlphaFoldDB" id="A0A4S4FHA3"/>
<dbReference type="SUPFAM" id="SSF88659">
    <property type="entry name" value="Sigma3 and sigma4 domains of RNA polymerase sigma factors"/>
    <property type="match status" value="2"/>
</dbReference>
<dbReference type="InterPro" id="IPR013324">
    <property type="entry name" value="RNA_pol_sigma_r3/r4-like"/>
</dbReference>
<dbReference type="InterPro" id="IPR000943">
    <property type="entry name" value="RNA_pol_sigma70"/>
</dbReference>
<evidence type="ECO:0000256" key="1">
    <source>
        <dbReference type="ARBA" id="ARBA00023015"/>
    </source>
</evidence>
<dbReference type="PIRSF" id="PIRSF000770">
    <property type="entry name" value="RNA_pol_sigma-SigE/K"/>
    <property type="match status" value="1"/>
</dbReference>
<dbReference type="EMBL" id="SSSM01000005">
    <property type="protein sequence ID" value="THG29663.1"/>
    <property type="molecule type" value="Genomic_DNA"/>
</dbReference>
<dbReference type="Pfam" id="PF04542">
    <property type="entry name" value="Sigma70_r2"/>
    <property type="match status" value="1"/>
</dbReference>
<dbReference type="NCBIfam" id="TIGR02937">
    <property type="entry name" value="sigma70-ECF"/>
    <property type="match status" value="1"/>
</dbReference>
<keyword evidence="1" id="KW-0805">Transcription regulation</keyword>
<dbReference type="GO" id="GO:0006352">
    <property type="term" value="P:DNA-templated transcription initiation"/>
    <property type="evidence" value="ECO:0007669"/>
    <property type="project" value="InterPro"/>
</dbReference>
<evidence type="ECO:0000256" key="2">
    <source>
        <dbReference type="ARBA" id="ARBA00023082"/>
    </source>
</evidence>
<keyword evidence="4" id="KW-0804">Transcription</keyword>
<evidence type="ECO:0000259" key="5">
    <source>
        <dbReference type="Pfam" id="PF04542"/>
    </source>
</evidence>
<protein>
    <submittedName>
        <fullName evidence="7">Sigma-70 family RNA polymerase sigma factor</fullName>
    </submittedName>
</protein>
<proteinExistence type="predicted"/>
<dbReference type="InterPro" id="IPR007630">
    <property type="entry name" value="RNA_pol_sigma70_r4"/>
</dbReference>
<keyword evidence="3" id="KW-0238">DNA-binding</keyword>
<organism evidence="7 8">
    <name type="scientific">Naasia lichenicola</name>
    <dbReference type="NCBI Taxonomy" id="2565933"/>
    <lineage>
        <taxon>Bacteria</taxon>
        <taxon>Bacillati</taxon>
        <taxon>Actinomycetota</taxon>
        <taxon>Actinomycetes</taxon>
        <taxon>Micrococcales</taxon>
        <taxon>Microbacteriaceae</taxon>
        <taxon>Naasia</taxon>
    </lineage>
</organism>
<dbReference type="GO" id="GO:0003677">
    <property type="term" value="F:DNA binding"/>
    <property type="evidence" value="ECO:0007669"/>
    <property type="project" value="UniProtKB-KW"/>
</dbReference>
<dbReference type="InterPro" id="IPR014284">
    <property type="entry name" value="RNA_pol_sigma-70_dom"/>
</dbReference>
<dbReference type="OrthoDB" id="9799825at2"/>
<sequence length="274" mass="29370">MTREARNKLVEENLGIVGYLVNDVMSRASHLSRDDLASAGALGLIMAADSYDPALGVPFGAFARRRILGAIADEMRAADWATRTARRKIKESLAVQESLTSALGRQPTVDEVASSLGVDRSAAAEALSDATRTVTALDSMESDFLATDIASPEDSLLETERTRYVLAAVSSLPERMRYIIEQVYFGDRSVGELAEELGTTHSAISQQRSEAIRLMRDGLSAHYSEPAATTAGAEVHSRVAPARRNAYLARLAESATASMSRAYGESSPARSVAS</sequence>
<name>A0A4S4FHA3_9MICO</name>
<dbReference type="SUPFAM" id="SSF88946">
    <property type="entry name" value="Sigma2 domain of RNA polymerase sigma factors"/>
    <property type="match status" value="1"/>
</dbReference>
<feature type="domain" description="RNA polymerase sigma-70 region 4" evidence="6">
    <location>
        <begin position="169"/>
        <end position="216"/>
    </location>
</feature>
<dbReference type="Gene3D" id="1.20.140.160">
    <property type="match status" value="1"/>
</dbReference>
<gene>
    <name evidence="7" type="ORF">E6C64_13420</name>
</gene>
<keyword evidence="2" id="KW-0731">Sigma factor</keyword>
<dbReference type="InterPro" id="IPR007627">
    <property type="entry name" value="RNA_pol_sigma70_r2"/>
</dbReference>
<comment type="caution">
    <text evidence="7">The sequence shown here is derived from an EMBL/GenBank/DDBJ whole genome shotgun (WGS) entry which is preliminary data.</text>
</comment>
<dbReference type="Gene3D" id="1.10.1740.10">
    <property type="match status" value="1"/>
</dbReference>
<evidence type="ECO:0000256" key="4">
    <source>
        <dbReference type="ARBA" id="ARBA00023163"/>
    </source>
</evidence>
<feature type="domain" description="RNA polymerase sigma-70 region 2" evidence="5">
    <location>
        <begin position="27"/>
        <end position="80"/>
    </location>
</feature>
<evidence type="ECO:0000313" key="7">
    <source>
        <dbReference type="EMBL" id="THG29663.1"/>
    </source>
</evidence>
<evidence type="ECO:0000259" key="6">
    <source>
        <dbReference type="Pfam" id="PF04545"/>
    </source>
</evidence>
<evidence type="ECO:0000313" key="8">
    <source>
        <dbReference type="Proteomes" id="UP000309133"/>
    </source>
</evidence>
<dbReference type="PANTHER" id="PTHR30385">
    <property type="entry name" value="SIGMA FACTOR F FLAGELLAR"/>
    <property type="match status" value="1"/>
</dbReference>
<reference evidence="7 8" key="1">
    <citation type="submission" date="2019-04" db="EMBL/GenBank/DDBJ databases">
        <authorList>
            <person name="Jiang L."/>
        </authorList>
    </citation>
    <scope>NUCLEOTIDE SEQUENCE [LARGE SCALE GENOMIC DNA]</scope>
    <source>
        <strain evidence="7 8">YIM 131853</strain>
    </source>
</reference>
<accession>A0A4S4FHA3</accession>
<dbReference type="InterPro" id="IPR013325">
    <property type="entry name" value="RNA_pol_sigma_r2"/>
</dbReference>